<keyword evidence="6" id="KW-1133">Transmembrane helix</keyword>
<keyword evidence="2" id="KW-0964">Secreted</keyword>
<keyword evidence="4" id="KW-0572">Peptidoglycan-anchor</keyword>
<evidence type="ECO:0000256" key="7">
    <source>
        <dbReference type="SAM" id="SignalP"/>
    </source>
</evidence>
<evidence type="ECO:0000313" key="10">
    <source>
        <dbReference type="Proteomes" id="UP000655443"/>
    </source>
</evidence>
<gene>
    <name evidence="9" type="ORF">GCM10010339_55480</name>
</gene>
<organism evidence="9 10">
    <name type="scientific">Streptomyces alanosinicus</name>
    <dbReference type="NCBI Taxonomy" id="68171"/>
    <lineage>
        <taxon>Bacteria</taxon>
        <taxon>Bacillati</taxon>
        <taxon>Actinomycetota</taxon>
        <taxon>Actinomycetes</taxon>
        <taxon>Kitasatosporales</taxon>
        <taxon>Streptomycetaceae</taxon>
        <taxon>Streptomyces</taxon>
    </lineage>
</organism>
<dbReference type="Proteomes" id="UP000655443">
    <property type="component" value="Unassembled WGS sequence"/>
</dbReference>
<reference evidence="9" key="2">
    <citation type="submission" date="2020-09" db="EMBL/GenBank/DDBJ databases">
        <authorList>
            <person name="Sun Q."/>
            <person name="Ohkuma M."/>
        </authorList>
    </citation>
    <scope>NUCLEOTIDE SEQUENCE</scope>
    <source>
        <strain evidence="9">JCM 4714</strain>
    </source>
</reference>
<evidence type="ECO:0000313" key="9">
    <source>
        <dbReference type="EMBL" id="GHE08167.1"/>
    </source>
</evidence>
<evidence type="ECO:0000259" key="8">
    <source>
        <dbReference type="PROSITE" id="PS50847"/>
    </source>
</evidence>
<name>A0A919D671_9ACTN</name>
<dbReference type="PROSITE" id="PS50847">
    <property type="entry name" value="GRAM_POS_ANCHORING"/>
    <property type="match status" value="1"/>
</dbReference>
<evidence type="ECO:0000256" key="4">
    <source>
        <dbReference type="ARBA" id="ARBA00023088"/>
    </source>
</evidence>
<keyword evidence="10" id="KW-1185">Reference proteome</keyword>
<feature type="compositionally biased region" description="Pro residues" evidence="5">
    <location>
        <begin position="38"/>
        <end position="54"/>
    </location>
</feature>
<evidence type="ECO:0000256" key="2">
    <source>
        <dbReference type="ARBA" id="ARBA00022525"/>
    </source>
</evidence>
<sequence length="134" mass="13996">MTTSPRWRSVAASAAAAAALFTAPLAGAATAHADGNHPYPPHPTHTPYPPYPPKPPRHHGDNDCDEYGQDGHGPDKDGCDDGCDDHDHVCDIDDQHLAHTGADHTKEVILSSAAAALIAAGAGTILIVRRRSNS</sequence>
<dbReference type="AlphaFoldDB" id="A0A919D671"/>
<keyword evidence="1" id="KW-0134">Cell wall</keyword>
<feature type="region of interest" description="Disordered" evidence="5">
    <location>
        <begin position="30"/>
        <end position="85"/>
    </location>
</feature>
<dbReference type="InterPro" id="IPR019931">
    <property type="entry name" value="LPXTG_anchor"/>
</dbReference>
<protein>
    <recommendedName>
        <fullName evidence="8">Gram-positive cocci surface proteins LPxTG domain-containing protein</fullName>
    </recommendedName>
</protein>
<keyword evidence="6" id="KW-0472">Membrane</keyword>
<feature type="domain" description="Gram-positive cocci surface proteins LPxTG" evidence="8">
    <location>
        <begin position="97"/>
        <end position="134"/>
    </location>
</feature>
<evidence type="ECO:0000256" key="1">
    <source>
        <dbReference type="ARBA" id="ARBA00022512"/>
    </source>
</evidence>
<keyword evidence="6" id="KW-0812">Transmembrane</keyword>
<reference evidence="9" key="1">
    <citation type="journal article" date="2014" name="Int. J. Syst. Evol. Microbiol.">
        <title>Complete genome sequence of Corynebacterium casei LMG S-19264T (=DSM 44701T), isolated from a smear-ripened cheese.</title>
        <authorList>
            <consortium name="US DOE Joint Genome Institute (JGI-PGF)"/>
            <person name="Walter F."/>
            <person name="Albersmeier A."/>
            <person name="Kalinowski J."/>
            <person name="Ruckert C."/>
        </authorList>
    </citation>
    <scope>NUCLEOTIDE SEQUENCE</scope>
    <source>
        <strain evidence="9">JCM 4714</strain>
    </source>
</reference>
<comment type="caution">
    <text evidence="9">The sequence shown here is derived from an EMBL/GenBank/DDBJ whole genome shotgun (WGS) entry which is preliminary data.</text>
</comment>
<accession>A0A919D671</accession>
<feature type="compositionally biased region" description="Basic and acidic residues" evidence="5">
    <location>
        <begin position="72"/>
        <end position="85"/>
    </location>
</feature>
<dbReference type="EMBL" id="BMVG01000016">
    <property type="protein sequence ID" value="GHE08167.1"/>
    <property type="molecule type" value="Genomic_DNA"/>
</dbReference>
<proteinExistence type="predicted"/>
<keyword evidence="3 7" id="KW-0732">Signal</keyword>
<evidence type="ECO:0000256" key="5">
    <source>
        <dbReference type="SAM" id="MobiDB-lite"/>
    </source>
</evidence>
<evidence type="ECO:0000256" key="6">
    <source>
        <dbReference type="SAM" id="Phobius"/>
    </source>
</evidence>
<feature type="chain" id="PRO_5037713267" description="Gram-positive cocci surface proteins LPxTG domain-containing protein" evidence="7">
    <location>
        <begin position="29"/>
        <end position="134"/>
    </location>
</feature>
<feature type="signal peptide" evidence="7">
    <location>
        <begin position="1"/>
        <end position="28"/>
    </location>
</feature>
<feature type="transmembrane region" description="Helical" evidence="6">
    <location>
        <begin position="108"/>
        <end position="128"/>
    </location>
</feature>
<evidence type="ECO:0000256" key="3">
    <source>
        <dbReference type="ARBA" id="ARBA00022729"/>
    </source>
</evidence>